<comment type="caution">
    <text evidence="2">The sequence shown here is derived from an EMBL/GenBank/DDBJ whole genome shotgun (WGS) entry which is preliminary data.</text>
</comment>
<evidence type="ECO:0000256" key="1">
    <source>
        <dbReference type="SAM" id="MobiDB-lite"/>
    </source>
</evidence>
<sequence length="135" mass="14774">MVLYRTVMARKQGKQNTPSPSTKTQPTSHDYKVYELQDATDTGKSQQLLNVDDAHDVILLSTPCAPDQRQGRSVVHSALGHVGALAGAPYDVHGASHEATSLELLDEQDSKFMSLLETIDAMDEKHASAMLRKID</sequence>
<reference evidence="2 3" key="1">
    <citation type="submission" date="2024-01" db="EMBL/GenBank/DDBJ databases">
        <title>The genomes of 5 underutilized Papilionoideae crops provide insights into root nodulation and disease resistanc.</title>
        <authorList>
            <person name="Yuan L."/>
        </authorList>
    </citation>
    <scope>NUCLEOTIDE SEQUENCE [LARGE SCALE GENOMIC DNA]</scope>
    <source>
        <strain evidence="2">ZHUSHIDOU_FW_LH</strain>
        <tissue evidence="2">Leaf</tissue>
    </source>
</reference>
<accession>A0AAN9I478</accession>
<organism evidence="2 3">
    <name type="scientific">Crotalaria pallida</name>
    <name type="common">Smooth rattlebox</name>
    <name type="synonym">Crotalaria striata</name>
    <dbReference type="NCBI Taxonomy" id="3830"/>
    <lineage>
        <taxon>Eukaryota</taxon>
        <taxon>Viridiplantae</taxon>
        <taxon>Streptophyta</taxon>
        <taxon>Embryophyta</taxon>
        <taxon>Tracheophyta</taxon>
        <taxon>Spermatophyta</taxon>
        <taxon>Magnoliopsida</taxon>
        <taxon>eudicotyledons</taxon>
        <taxon>Gunneridae</taxon>
        <taxon>Pentapetalae</taxon>
        <taxon>rosids</taxon>
        <taxon>fabids</taxon>
        <taxon>Fabales</taxon>
        <taxon>Fabaceae</taxon>
        <taxon>Papilionoideae</taxon>
        <taxon>50 kb inversion clade</taxon>
        <taxon>genistoids sensu lato</taxon>
        <taxon>core genistoids</taxon>
        <taxon>Crotalarieae</taxon>
        <taxon>Crotalaria</taxon>
    </lineage>
</organism>
<dbReference type="Proteomes" id="UP001372338">
    <property type="component" value="Unassembled WGS sequence"/>
</dbReference>
<dbReference type="EMBL" id="JAYWIO010000004">
    <property type="protein sequence ID" value="KAK7266858.1"/>
    <property type="molecule type" value="Genomic_DNA"/>
</dbReference>
<keyword evidence="3" id="KW-1185">Reference proteome</keyword>
<dbReference type="AlphaFoldDB" id="A0AAN9I478"/>
<evidence type="ECO:0000313" key="3">
    <source>
        <dbReference type="Proteomes" id="UP001372338"/>
    </source>
</evidence>
<gene>
    <name evidence="2" type="ORF">RIF29_19516</name>
</gene>
<proteinExistence type="predicted"/>
<evidence type="ECO:0000313" key="2">
    <source>
        <dbReference type="EMBL" id="KAK7266858.1"/>
    </source>
</evidence>
<name>A0AAN9I478_CROPI</name>
<feature type="region of interest" description="Disordered" evidence="1">
    <location>
        <begin position="7"/>
        <end position="29"/>
    </location>
</feature>
<feature type="compositionally biased region" description="Low complexity" evidence="1">
    <location>
        <begin position="17"/>
        <end position="28"/>
    </location>
</feature>
<protein>
    <submittedName>
        <fullName evidence="2">Uncharacterized protein</fullName>
    </submittedName>
</protein>